<organism evidence="8 9">
    <name type="scientific">Acer yangbiense</name>
    <dbReference type="NCBI Taxonomy" id="1000413"/>
    <lineage>
        <taxon>Eukaryota</taxon>
        <taxon>Viridiplantae</taxon>
        <taxon>Streptophyta</taxon>
        <taxon>Embryophyta</taxon>
        <taxon>Tracheophyta</taxon>
        <taxon>Spermatophyta</taxon>
        <taxon>Magnoliopsida</taxon>
        <taxon>eudicotyledons</taxon>
        <taxon>Gunneridae</taxon>
        <taxon>Pentapetalae</taxon>
        <taxon>rosids</taxon>
        <taxon>malvids</taxon>
        <taxon>Sapindales</taxon>
        <taxon>Sapindaceae</taxon>
        <taxon>Hippocastanoideae</taxon>
        <taxon>Acereae</taxon>
        <taxon>Acer</taxon>
    </lineage>
</organism>
<dbReference type="InterPro" id="IPR009606">
    <property type="entry name" value="DEAL/Modifying_wall_lignin1/2"/>
</dbReference>
<evidence type="ECO:0000256" key="2">
    <source>
        <dbReference type="ARBA" id="ARBA00022692"/>
    </source>
</evidence>
<gene>
    <name evidence="8" type="ORF">EZV62_017023</name>
</gene>
<feature type="transmembrane region" description="Helical" evidence="7">
    <location>
        <begin position="56"/>
        <end position="78"/>
    </location>
</feature>
<keyword evidence="9" id="KW-1185">Reference proteome</keyword>
<evidence type="ECO:0000256" key="1">
    <source>
        <dbReference type="ARBA" id="ARBA00004127"/>
    </source>
</evidence>
<dbReference type="AlphaFoldDB" id="A0A5C7HQR4"/>
<evidence type="ECO:0000313" key="9">
    <source>
        <dbReference type="Proteomes" id="UP000323000"/>
    </source>
</evidence>
<dbReference type="InterPro" id="IPR052222">
    <property type="entry name" value="DESIGUAL"/>
</dbReference>
<keyword evidence="5 7" id="KW-0472">Membrane</keyword>
<evidence type="ECO:0000256" key="4">
    <source>
        <dbReference type="ARBA" id="ARBA00022989"/>
    </source>
</evidence>
<comment type="similarity">
    <text evidence="6">Belongs to the DESIGUAL family.</text>
</comment>
<name>A0A5C7HQR4_9ROSI</name>
<dbReference type="Pfam" id="PF06749">
    <property type="entry name" value="DUF1218"/>
    <property type="match status" value="1"/>
</dbReference>
<feature type="transmembrane region" description="Helical" evidence="7">
    <location>
        <begin position="98"/>
        <end position="125"/>
    </location>
</feature>
<dbReference type="PROSITE" id="PS51257">
    <property type="entry name" value="PROKAR_LIPOPROTEIN"/>
    <property type="match status" value="1"/>
</dbReference>
<comment type="caution">
    <text evidence="8">The sequence shown here is derived from an EMBL/GenBank/DDBJ whole genome shotgun (WGS) entry which is preliminary data.</text>
</comment>
<keyword evidence="2 7" id="KW-0812">Transmembrane</keyword>
<comment type="subcellular location">
    <subcellularLocation>
        <location evidence="1">Endomembrane system</location>
        <topology evidence="1">Multi-pass membrane protein</topology>
    </subcellularLocation>
</comment>
<dbReference type="OrthoDB" id="1877293at2759"/>
<accession>A0A5C7HQR4</accession>
<dbReference type="GO" id="GO:0012505">
    <property type="term" value="C:endomembrane system"/>
    <property type="evidence" value="ECO:0007669"/>
    <property type="project" value="UniProtKB-SubCell"/>
</dbReference>
<dbReference type="PANTHER" id="PTHR31769">
    <property type="entry name" value="OS07G0462200 PROTEIN-RELATED"/>
    <property type="match status" value="1"/>
</dbReference>
<dbReference type="EMBL" id="VAHF01000007">
    <property type="protein sequence ID" value="TXG59194.1"/>
    <property type="molecule type" value="Genomic_DNA"/>
</dbReference>
<protein>
    <submittedName>
        <fullName evidence="8">Uncharacterized protein</fullName>
    </submittedName>
</protein>
<feature type="transmembrane region" description="Helical" evidence="7">
    <location>
        <begin position="145"/>
        <end position="169"/>
    </location>
</feature>
<dbReference type="Proteomes" id="UP000323000">
    <property type="component" value="Chromosome 7"/>
</dbReference>
<evidence type="ECO:0000256" key="7">
    <source>
        <dbReference type="SAM" id="Phobius"/>
    </source>
</evidence>
<reference evidence="9" key="1">
    <citation type="journal article" date="2019" name="Gigascience">
        <title>De novo genome assembly of the endangered Acer yangbiense, a plant species with extremely small populations endemic to Yunnan Province, China.</title>
        <authorList>
            <person name="Yang J."/>
            <person name="Wariss H.M."/>
            <person name="Tao L."/>
            <person name="Zhang R."/>
            <person name="Yun Q."/>
            <person name="Hollingsworth P."/>
            <person name="Dao Z."/>
            <person name="Luo G."/>
            <person name="Guo H."/>
            <person name="Ma Y."/>
            <person name="Sun W."/>
        </authorList>
    </citation>
    <scope>NUCLEOTIDE SEQUENCE [LARGE SCALE GENOMIC DNA]</scope>
    <source>
        <strain evidence="9">cv. Malutang</strain>
    </source>
</reference>
<proteinExistence type="inferred from homology"/>
<evidence type="ECO:0000256" key="5">
    <source>
        <dbReference type="ARBA" id="ARBA00023136"/>
    </source>
</evidence>
<keyword evidence="3" id="KW-0732">Signal</keyword>
<evidence type="ECO:0000256" key="6">
    <source>
        <dbReference type="ARBA" id="ARBA00029467"/>
    </source>
</evidence>
<keyword evidence="4 7" id="KW-1133">Transmembrane helix</keyword>
<evidence type="ECO:0000256" key="3">
    <source>
        <dbReference type="ARBA" id="ARBA00022729"/>
    </source>
</evidence>
<sequence length="185" mass="20279">MEQIKHRRYGFMFIFSVIISLGLVSFVSCIVAETKKPKGKDLKVDGKLCYLPGNEAYGFGIAALICLSVAQIIGNLLICRNLCCSREKRNSYKCKKPIAVTTLLVFSWISFGVAVILIGAATSMSRRQTYGRGWLDRECYLVKDGVFFGSGVLAMVTIGSNLGSAIISLKKTQVEQGRKVHAQIG</sequence>
<evidence type="ECO:0000313" key="8">
    <source>
        <dbReference type="EMBL" id="TXG59194.1"/>
    </source>
</evidence>